<gene>
    <name evidence="2" type="ORF">FRACA_630003</name>
</gene>
<keyword evidence="3" id="KW-1185">Reference proteome</keyword>
<proteinExistence type="predicted"/>
<dbReference type="InterPro" id="IPR027417">
    <property type="entry name" value="P-loop_NTPase"/>
</dbReference>
<name>A0A2I2KZW1_9ACTN</name>
<organism evidence="2 3">
    <name type="scientific">Frankia canadensis</name>
    <dbReference type="NCBI Taxonomy" id="1836972"/>
    <lineage>
        <taxon>Bacteria</taxon>
        <taxon>Bacillati</taxon>
        <taxon>Actinomycetota</taxon>
        <taxon>Actinomycetes</taxon>
        <taxon>Frankiales</taxon>
        <taxon>Frankiaceae</taxon>
        <taxon>Frankia</taxon>
    </lineage>
</organism>
<feature type="domain" description="Double-GTPase 2" evidence="1">
    <location>
        <begin position="84"/>
        <end position="266"/>
    </location>
</feature>
<dbReference type="InterPro" id="IPR045528">
    <property type="entry name" value="DO-GTPase2"/>
</dbReference>
<dbReference type="AlphaFoldDB" id="A0A2I2KZW1"/>
<protein>
    <recommendedName>
        <fullName evidence="1">Double-GTPase 2 domain-containing protein</fullName>
    </recommendedName>
</protein>
<dbReference type="EMBL" id="FZMO01000529">
    <property type="protein sequence ID" value="SNQ51187.1"/>
    <property type="molecule type" value="Genomic_DNA"/>
</dbReference>
<evidence type="ECO:0000313" key="3">
    <source>
        <dbReference type="Proteomes" id="UP000234331"/>
    </source>
</evidence>
<dbReference type="SUPFAM" id="SSF52540">
    <property type="entry name" value="P-loop containing nucleoside triphosphate hydrolases"/>
    <property type="match status" value="1"/>
</dbReference>
<evidence type="ECO:0000313" key="2">
    <source>
        <dbReference type="EMBL" id="SNQ51187.1"/>
    </source>
</evidence>
<dbReference type="Pfam" id="PF19993">
    <property type="entry name" value="DO-GTPase2"/>
    <property type="match status" value="1"/>
</dbReference>
<accession>A0A2I2KZW1</accession>
<dbReference type="RefSeq" id="WP_101834938.1">
    <property type="nucleotide sequence ID" value="NZ_FZMO01000529.1"/>
</dbReference>
<evidence type="ECO:0000259" key="1">
    <source>
        <dbReference type="Pfam" id="PF19993"/>
    </source>
</evidence>
<sequence>MSGGDERGGGQPVTCVICLEEFDWDGSRVFRRNAQGIPEPVTLPARESLRWSAEAKGTIIRCPNRIGDDAHYFPVGFVLNDRPIVIGLVGNSSAGKTCLLAAMSGEIDRQRLGPRGLQTVPVNLTEHSQYRTAVVDPFYTRGIAPPHTNITDLVRYADSVLLTSYSGHSFPLVFFDAAGEQLKGLHGDEVALRFLHRVDGLIFVADPTLALDSARRGNDSGIIDDPTYAATIAGLRDRPSEAHRRRLSIPAALAITKSDLLRFEPPVDQWLSRPAPSVLDVELLHRESRDAYAFLYQRRATAWLSPVDQFEQCSLHFVSASGSSFIQPAGDGELGRFARPARPRRVLEPLVTLLAALGRIDDHFVRGS</sequence>
<reference evidence="2 3" key="1">
    <citation type="submission" date="2017-06" db="EMBL/GenBank/DDBJ databases">
        <authorList>
            <person name="Kim H.J."/>
            <person name="Triplett B.A."/>
        </authorList>
    </citation>
    <scope>NUCLEOTIDE SEQUENCE [LARGE SCALE GENOMIC DNA]</scope>
    <source>
        <strain evidence="2">FRACA_ARgP5</strain>
    </source>
</reference>
<dbReference type="Gene3D" id="3.40.50.300">
    <property type="entry name" value="P-loop containing nucleotide triphosphate hydrolases"/>
    <property type="match status" value="1"/>
</dbReference>
<dbReference type="Proteomes" id="UP000234331">
    <property type="component" value="Unassembled WGS sequence"/>
</dbReference>
<dbReference type="CDD" id="cd00882">
    <property type="entry name" value="Ras_like_GTPase"/>
    <property type="match status" value="1"/>
</dbReference>